<name>A0A5B7IGC0_PORTR</name>
<evidence type="ECO:0000313" key="2">
    <source>
        <dbReference type="EMBL" id="MPC79604.1"/>
    </source>
</evidence>
<dbReference type="AlphaFoldDB" id="A0A5B7IGC0"/>
<keyword evidence="3" id="KW-1185">Reference proteome</keyword>
<evidence type="ECO:0000313" key="3">
    <source>
        <dbReference type="Proteomes" id="UP000324222"/>
    </source>
</evidence>
<reference evidence="2 3" key="1">
    <citation type="submission" date="2019-05" db="EMBL/GenBank/DDBJ databases">
        <title>Another draft genome of Portunus trituberculatus and its Hox gene families provides insights of decapod evolution.</title>
        <authorList>
            <person name="Jeong J.-H."/>
            <person name="Song I."/>
            <person name="Kim S."/>
            <person name="Choi T."/>
            <person name="Kim D."/>
            <person name="Ryu S."/>
            <person name="Kim W."/>
        </authorList>
    </citation>
    <scope>NUCLEOTIDE SEQUENCE [LARGE SCALE GENOMIC DNA]</scope>
    <source>
        <tissue evidence="2">Muscle</tissue>
    </source>
</reference>
<feature type="region of interest" description="Disordered" evidence="1">
    <location>
        <begin position="1"/>
        <end position="46"/>
    </location>
</feature>
<proteinExistence type="predicted"/>
<sequence>MASQHPPVSRLDDDPEPLHQTCDPWHATHEDLYQTSEEEEQHTVSEPSDFLKLGNFIYDQFGEAKGVRETRHDHAPGPGQEDFVLLQERDTFIPFCWSCPLTNSARLVDQWVADCLRHGNTAALPYTRRPKRKWYVVSDDNSKGKGAVVNPSLAHFLPRNASDICPNMSATDLLHLEEAVHDIRELQNFQFWMFGAVSRLVKLGDSVPKNYTLMAQAVSSMQQAMQTASKETTTVLANLLTFRRQAVLRNLPSSFSISDKRILMQSPVDSAFLFKEDKVTQARKNADAFSTKSFHEVAAAALKKRPQQVESPLVRPPATKLFTSGYRQPRRQAYPFMKPERPVLSSHPHKDLNSLAQGKKGFRK</sequence>
<organism evidence="2 3">
    <name type="scientific">Portunus trituberculatus</name>
    <name type="common">Swimming crab</name>
    <name type="synonym">Neptunus trituberculatus</name>
    <dbReference type="NCBI Taxonomy" id="210409"/>
    <lineage>
        <taxon>Eukaryota</taxon>
        <taxon>Metazoa</taxon>
        <taxon>Ecdysozoa</taxon>
        <taxon>Arthropoda</taxon>
        <taxon>Crustacea</taxon>
        <taxon>Multicrustacea</taxon>
        <taxon>Malacostraca</taxon>
        <taxon>Eumalacostraca</taxon>
        <taxon>Eucarida</taxon>
        <taxon>Decapoda</taxon>
        <taxon>Pleocyemata</taxon>
        <taxon>Brachyura</taxon>
        <taxon>Eubrachyura</taxon>
        <taxon>Portunoidea</taxon>
        <taxon>Portunidae</taxon>
        <taxon>Portuninae</taxon>
        <taxon>Portunus</taxon>
    </lineage>
</organism>
<dbReference type="EMBL" id="VSRR010051569">
    <property type="protein sequence ID" value="MPC79604.1"/>
    <property type="molecule type" value="Genomic_DNA"/>
</dbReference>
<gene>
    <name evidence="2" type="ORF">E2C01_074140</name>
</gene>
<evidence type="ECO:0000256" key="1">
    <source>
        <dbReference type="SAM" id="MobiDB-lite"/>
    </source>
</evidence>
<accession>A0A5B7IGC0</accession>
<feature type="region of interest" description="Disordered" evidence="1">
    <location>
        <begin position="337"/>
        <end position="364"/>
    </location>
</feature>
<protein>
    <submittedName>
        <fullName evidence="2">Uncharacterized protein</fullName>
    </submittedName>
</protein>
<comment type="caution">
    <text evidence="2">The sequence shown here is derived from an EMBL/GenBank/DDBJ whole genome shotgun (WGS) entry which is preliminary data.</text>
</comment>
<dbReference type="Proteomes" id="UP000324222">
    <property type="component" value="Unassembled WGS sequence"/>
</dbReference>